<sequence>MTCFFAKSPPIGIHQDNKHLCAGKFKLGDIMKKETPVRKYIHTEGLAYRLFTNGSARCLRIDC</sequence>
<protein>
    <submittedName>
        <fullName evidence="1">Uncharacterized protein</fullName>
    </submittedName>
</protein>
<gene>
    <name evidence="1" type="ORF">SDC9_13811</name>
</gene>
<organism evidence="1">
    <name type="scientific">bioreactor metagenome</name>
    <dbReference type="NCBI Taxonomy" id="1076179"/>
    <lineage>
        <taxon>unclassified sequences</taxon>
        <taxon>metagenomes</taxon>
        <taxon>ecological metagenomes</taxon>
    </lineage>
</organism>
<name>A0A644TMA5_9ZZZZ</name>
<accession>A0A644TMA5</accession>
<proteinExistence type="predicted"/>
<evidence type="ECO:0000313" key="1">
    <source>
        <dbReference type="EMBL" id="MPL68098.1"/>
    </source>
</evidence>
<reference evidence="1" key="1">
    <citation type="submission" date="2019-08" db="EMBL/GenBank/DDBJ databases">
        <authorList>
            <person name="Kucharzyk K."/>
            <person name="Murdoch R.W."/>
            <person name="Higgins S."/>
            <person name="Loffler F."/>
        </authorList>
    </citation>
    <scope>NUCLEOTIDE SEQUENCE</scope>
</reference>
<dbReference type="AlphaFoldDB" id="A0A644TMA5"/>
<dbReference type="EMBL" id="VSSQ01000040">
    <property type="protein sequence ID" value="MPL68098.1"/>
    <property type="molecule type" value="Genomic_DNA"/>
</dbReference>
<comment type="caution">
    <text evidence="1">The sequence shown here is derived from an EMBL/GenBank/DDBJ whole genome shotgun (WGS) entry which is preliminary data.</text>
</comment>